<proteinExistence type="predicted"/>
<comment type="caution">
    <text evidence="1">The sequence shown here is derived from an EMBL/GenBank/DDBJ whole genome shotgun (WGS) entry which is preliminary data.</text>
</comment>
<protein>
    <submittedName>
        <fullName evidence="1">Uncharacterized protein</fullName>
    </submittedName>
</protein>
<dbReference type="EMBL" id="RBNL01005129">
    <property type="protein sequence ID" value="RML15671.1"/>
    <property type="molecule type" value="Genomic_DNA"/>
</dbReference>
<gene>
    <name evidence="1" type="ORF">APX70_05792</name>
</gene>
<accession>A0A3M2TLQ9</accession>
<sequence length="162" mass="18761">VKGQPPIVVPHEPLDGEPIGESFDTVPKHIVAHKGKQLNGWAIWQVADLYIEAEFHAVWQDTDGALIDLTPHWTTHESILFLPEPGREYGRRNIDGVRRALTDDLDVIRFLHLAKKRFDIMNEGDLAYQFGDIELPARSLREVRKVYKEMMQLQHRLTVRYT</sequence>
<organism evidence="1 2">
    <name type="scientific">Pseudomonas syringae pv. maculicola</name>
    <dbReference type="NCBI Taxonomy" id="59511"/>
    <lineage>
        <taxon>Bacteria</taxon>
        <taxon>Pseudomonadati</taxon>
        <taxon>Pseudomonadota</taxon>
        <taxon>Gammaproteobacteria</taxon>
        <taxon>Pseudomonadales</taxon>
        <taxon>Pseudomonadaceae</taxon>
        <taxon>Pseudomonas</taxon>
    </lineage>
</organism>
<evidence type="ECO:0000313" key="1">
    <source>
        <dbReference type="EMBL" id="RML15671.1"/>
    </source>
</evidence>
<feature type="non-terminal residue" evidence="1">
    <location>
        <position position="1"/>
    </location>
</feature>
<reference evidence="1 2" key="1">
    <citation type="submission" date="2018-08" db="EMBL/GenBank/DDBJ databases">
        <title>Recombination of ecologically and evolutionarily significant loci maintains genetic cohesion in the Pseudomonas syringae species complex.</title>
        <authorList>
            <person name="Dillon M."/>
            <person name="Thakur S."/>
            <person name="Almeida R.N.D."/>
            <person name="Weir B.S."/>
            <person name="Guttman D.S."/>
        </authorList>
    </citation>
    <scope>NUCLEOTIDE SEQUENCE [LARGE SCALE GENOMIC DNA]</scope>
    <source>
        <strain evidence="1 2">88_10</strain>
    </source>
</reference>
<name>A0A3M2TLQ9_PSEYM</name>
<dbReference type="AlphaFoldDB" id="A0A3M2TLQ9"/>
<dbReference type="Proteomes" id="UP000282378">
    <property type="component" value="Unassembled WGS sequence"/>
</dbReference>
<evidence type="ECO:0000313" key="2">
    <source>
        <dbReference type="Proteomes" id="UP000282378"/>
    </source>
</evidence>